<dbReference type="PANTHER" id="PTHR30294">
    <property type="entry name" value="MEMBRANE COMPONENT OF ABC TRANSPORTER YHHJ-RELATED"/>
    <property type="match status" value="1"/>
</dbReference>
<evidence type="ECO:0000256" key="3">
    <source>
        <dbReference type="ARBA" id="ARBA00022448"/>
    </source>
</evidence>
<dbReference type="RefSeq" id="WP_101650825.1">
    <property type="nucleotide sequence ID" value="NZ_PGVE01000088.1"/>
</dbReference>
<keyword evidence="5 8" id="KW-0812">Transmembrane</keyword>
<feature type="transmembrane region" description="Helical" evidence="8">
    <location>
        <begin position="21"/>
        <end position="39"/>
    </location>
</feature>
<evidence type="ECO:0000313" key="10">
    <source>
        <dbReference type="EMBL" id="PLS01845.1"/>
    </source>
</evidence>
<comment type="caution">
    <text evidence="10">The sequence shown here is derived from an EMBL/GenBank/DDBJ whole genome shotgun (WGS) entry which is preliminary data.</text>
</comment>
<dbReference type="GO" id="GO:0005886">
    <property type="term" value="C:plasma membrane"/>
    <property type="evidence" value="ECO:0007669"/>
    <property type="project" value="UniProtKB-SubCell"/>
</dbReference>
<sequence>MNIINIALNEFKRNIRDIRTLVFMLAFPIVLMLILGTALSNTFDRTVKIGKINVLYIEKNDNSFSSPFQNFIKEAKKQDIHFLKASESTNGKLEVKQNHYDAYVEITDRGIQFYGSERNSIQASIVEGMLTAFTDKYNLITEVAKEKPEQMQAILASTSRNYVKETSLNADKAPGSMDYYAMAMTTMIALYSAISASSLIRGERRRNTAIRLAIAPINKMEIFLGKILGGIGINFVCILLVMAFSRFAFGANWGSHPGMVVLILFTLVFLAVSFGLGLSYIIKTDQGMQTIVMVVLQLAAFFGGAYFRIDNADGVLKLMMNLSPLTWARDALTKIIYNNDLTAALPAISLNIGIALVFLLIAIVAFRKREGL</sequence>
<evidence type="ECO:0000256" key="5">
    <source>
        <dbReference type="ARBA" id="ARBA00022692"/>
    </source>
</evidence>
<evidence type="ECO:0000259" key="9">
    <source>
        <dbReference type="PROSITE" id="PS51012"/>
    </source>
</evidence>
<dbReference type="EMBL" id="PGVE01000088">
    <property type="protein sequence ID" value="PLS01845.1"/>
    <property type="molecule type" value="Genomic_DNA"/>
</dbReference>
<name>A0A2N5H8M1_9BACI</name>
<keyword evidence="7 8" id="KW-0472">Membrane</keyword>
<dbReference type="InterPro" id="IPR047817">
    <property type="entry name" value="ABC2_TM_bact-type"/>
</dbReference>
<comment type="similarity">
    <text evidence="2">Belongs to the ABC-2 integral membrane protein family.</text>
</comment>
<keyword evidence="4" id="KW-1003">Cell membrane</keyword>
<reference evidence="10 11" key="1">
    <citation type="submission" date="2017-11" db="EMBL/GenBank/DDBJ databases">
        <title>Comparitive Functional Genomics of Dry Heat Resistant strains isolated from the Viking Spacecraft.</title>
        <authorList>
            <person name="Seuylemezian A."/>
            <person name="Cooper K."/>
            <person name="Vaishampayan P."/>
        </authorList>
    </citation>
    <scope>NUCLEOTIDE SEQUENCE [LARGE SCALE GENOMIC DNA]</scope>
    <source>
        <strain evidence="10 11">V32-6</strain>
    </source>
</reference>
<comment type="subcellular location">
    <subcellularLocation>
        <location evidence="1">Cell membrane</location>
        <topology evidence="1">Multi-pass membrane protein</topology>
    </subcellularLocation>
</comment>
<evidence type="ECO:0000256" key="6">
    <source>
        <dbReference type="ARBA" id="ARBA00022989"/>
    </source>
</evidence>
<dbReference type="OrthoDB" id="1864035at2"/>
<dbReference type="Pfam" id="PF12698">
    <property type="entry name" value="ABC2_membrane_3"/>
    <property type="match status" value="1"/>
</dbReference>
<organism evidence="10 11">
    <name type="scientific">Neobacillus cucumis</name>
    <dbReference type="NCBI Taxonomy" id="1740721"/>
    <lineage>
        <taxon>Bacteria</taxon>
        <taxon>Bacillati</taxon>
        <taxon>Bacillota</taxon>
        <taxon>Bacilli</taxon>
        <taxon>Bacillales</taxon>
        <taxon>Bacillaceae</taxon>
        <taxon>Neobacillus</taxon>
    </lineage>
</organism>
<dbReference type="InterPro" id="IPR013525">
    <property type="entry name" value="ABC2_TM"/>
</dbReference>
<evidence type="ECO:0000313" key="11">
    <source>
        <dbReference type="Proteomes" id="UP000234950"/>
    </source>
</evidence>
<gene>
    <name evidence="10" type="ORF">CVD27_23125</name>
</gene>
<dbReference type="PROSITE" id="PS51012">
    <property type="entry name" value="ABC_TM2"/>
    <property type="match status" value="1"/>
</dbReference>
<dbReference type="Proteomes" id="UP000234950">
    <property type="component" value="Unassembled WGS sequence"/>
</dbReference>
<keyword evidence="3" id="KW-0813">Transport</keyword>
<dbReference type="PANTHER" id="PTHR30294:SF48">
    <property type="entry name" value="LINEARMYCIN RESISTANCE PERMEASE PROTEIN LNRM"/>
    <property type="match status" value="1"/>
</dbReference>
<evidence type="ECO:0000256" key="2">
    <source>
        <dbReference type="ARBA" id="ARBA00007783"/>
    </source>
</evidence>
<protein>
    <submittedName>
        <fullName evidence="10">ABC transporter permease</fullName>
    </submittedName>
</protein>
<dbReference type="AlphaFoldDB" id="A0A2N5H8M1"/>
<evidence type="ECO:0000256" key="7">
    <source>
        <dbReference type="ARBA" id="ARBA00023136"/>
    </source>
</evidence>
<evidence type="ECO:0000256" key="1">
    <source>
        <dbReference type="ARBA" id="ARBA00004651"/>
    </source>
</evidence>
<dbReference type="GO" id="GO:0140359">
    <property type="term" value="F:ABC-type transporter activity"/>
    <property type="evidence" value="ECO:0007669"/>
    <property type="project" value="InterPro"/>
</dbReference>
<evidence type="ECO:0000256" key="4">
    <source>
        <dbReference type="ARBA" id="ARBA00022475"/>
    </source>
</evidence>
<keyword evidence="11" id="KW-1185">Reference proteome</keyword>
<feature type="transmembrane region" description="Helical" evidence="8">
    <location>
        <begin position="223"/>
        <end position="247"/>
    </location>
</feature>
<proteinExistence type="inferred from homology"/>
<feature type="transmembrane region" description="Helical" evidence="8">
    <location>
        <begin position="343"/>
        <end position="366"/>
    </location>
</feature>
<evidence type="ECO:0000256" key="8">
    <source>
        <dbReference type="SAM" id="Phobius"/>
    </source>
</evidence>
<feature type="transmembrane region" description="Helical" evidence="8">
    <location>
        <begin position="290"/>
        <end position="309"/>
    </location>
</feature>
<feature type="domain" description="ABC transmembrane type-2" evidence="9">
    <location>
        <begin position="144"/>
        <end position="369"/>
    </location>
</feature>
<feature type="transmembrane region" description="Helical" evidence="8">
    <location>
        <begin position="179"/>
        <end position="202"/>
    </location>
</feature>
<dbReference type="InterPro" id="IPR051449">
    <property type="entry name" value="ABC-2_transporter_component"/>
</dbReference>
<accession>A0A2N5H8M1</accession>
<keyword evidence="6 8" id="KW-1133">Transmembrane helix</keyword>
<feature type="transmembrane region" description="Helical" evidence="8">
    <location>
        <begin position="259"/>
        <end position="278"/>
    </location>
</feature>